<dbReference type="Pfam" id="PF01850">
    <property type="entry name" value="PIN"/>
    <property type="match status" value="1"/>
</dbReference>
<protein>
    <submittedName>
        <fullName evidence="2">Type II toxin-antitoxin system VapC family toxin</fullName>
    </submittedName>
</protein>
<organism evidence="2 3">
    <name type="scientific">Candidatus Methylophosphatis roskildensis</name>
    <dbReference type="NCBI Taxonomy" id="2899263"/>
    <lineage>
        <taxon>Bacteria</taxon>
        <taxon>Pseudomonadati</taxon>
        <taxon>Pseudomonadota</taxon>
        <taxon>Betaproteobacteria</taxon>
        <taxon>Nitrosomonadales</taxon>
        <taxon>Sterolibacteriaceae</taxon>
        <taxon>Candidatus Methylophosphatis</taxon>
    </lineage>
</organism>
<evidence type="ECO:0000259" key="1">
    <source>
        <dbReference type="Pfam" id="PF01850"/>
    </source>
</evidence>
<comment type="caution">
    <text evidence="2">The sequence shown here is derived from an EMBL/GenBank/DDBJ whole genome shotgun (WGS) entry which is preliminary data.</text>
</comment>
<feature type="domain" description="PIN" evidence="1">
    <location>
        <begin position="5"/>
        <end position="114"/>
    </location>
</feature>
<name>A0A9D7HUM2_9PROT</name>
<gene>
    <name evidence="2" type="ORF">IPH26_13200</name>
</gene>
<dbReference type="SUPFAM" id="SSF88723">
    <property type="entry name" value="PIN domain-like"/>
    <property type="match status" value="1"/>
</dbReference>
<dbReference type="InterPro" id="IPR029060">
    <property type="entry name" value="PIN-like_dom_sf"/>
</dbReference>
<dbReference type="AlphaFoldDB" id="A0A9D7HUM2"/>
<evidence type="ECO:0000313" key="3">
    <source>
        <dbReference type="Proteomes" id="UP000807785"/>
    </source>
</evidence>
<proteinExistence type="predicted"/>
<reference evidence="2" key="1">
    <citation type="submission" date="2020-10" db="EMBL/GenBank/DDBJ databases">
        <title>Connecting structure to function with the recovery of over 1000 high-quality activated sludge metagenome-assembled genomes encoding full-length rRNA genes using long-read sequencing.</title>
        <authorList>
            <person name="Singleton C.M."/>
            <person name="Petriglieri F."/>
            <person name="Kristensen J.M."/>
            <person name="Kirkegaard R.H."/>
            <person name="Michaelsen T.Y."/>
            <person name="Andersen M.H."/>
            <person name="Karst S.M."/>
            <person name="Dueholm M.S."/>
            <person name="Nielsen P.H."/>
            <person name="Albertsen M."/>
        </authorList>
    </citation>
    <scope>NUCLEOTIDE SEQUENCE</scope>
    <source>
        <strain evidence="2">Bjer_18-Q3-R1-45_BAT3C.347</strain>
    </source>
</reference>
<dbReference type="Gene3D" id="3.40.50.1010">
    <property type="entry name" value="5'-nuclease"/>
    <property type="match status" value="1"/>
</dbReference>
<sequence length="132" mass="14114">MTLVLADTSVWVAHFRHANPVLQSLVAIDEVLCHPLVVLELACGTPPAPRERTIGDLKTLQQAVVAATDETLALIEREQFHDSGCGAIDMALLASVLLTQDTSLWTLDKKLGALAARMGVAFSAGSHRRSTS</sequence>
<dbReference type="EMBL" id="JADJEV010000004">
    <property type="protein sequence ID" value="MBK6973840.1"/>
    <property type="molecule type" value="Genomic_DNA"/>
</dbReference>
<accession>A0A9D7HUM2</accession>
<evidence type="ECO:0000313" key="2">
    <source>
        <dbReference type="EMBL" id="MBK6973840.1"/>
    </source>
</evidence>
<dbReference type="Proteomes" id="UP000807785">
    <property type="component" value="Unassembled WGS sequence"/>
</dbReference>
<dbReference type="InterPro" id="IPR002716">
    <property type="entry name" value="PIN_dom"/>
</dbReference>